<dbReference type="ChiTaRS" id="KHDRBS2">
    <property type="organism name" value="human"/>
</dbReference>
<proteinExistence type="predicted"/>
<dbReference type="EMBL" id="HF584370">
    <property type="protein sequence ID" value="CCQ43867.1"/>
    <property type="molecule type" value="Genomic_DNA"/>
</dbReference>
<evidence type="ECO:0000313" key="1">
    <source>
        <dbReference type="EMBL" id="CCQ43867.1"/>
    </source>
</evidence>
<organism evidence="1">
    <name type="scientific">Homo sapiens</name>
    <name type="common">Human</name>
    <dbReference type="NCBI Taxonomy" id="9606"/>
    <lineage>
        <taxon>Eukaryota</taxon>
        <taxon>Metazoa</taxon>
        <taxon>Chordata</taxon>
        <taxon>Craniata</taxon>
        <taxon>Vertebrata</taxon>
        <taxon>Euteleostomi</taxon>
        <taxon>Mammalia</taxon>
        <taxon>Eutheria</taxon>
        <taxon>Euarchontoglires</taxon>
        <taxon>Primates</taxon>
        <taxon>Haplorrhini</taxon>
        <taxon>Catarrhini</taxon>
        <taxon>Hominidae</taxon>
        <taxon>Homo</taxon>
    </lineage>
</organism>
<reference evidence="1" key="1">
    <citation type="journal article" date="2013" name="PLoS ONE">
        <title>Direct detection of alternative open reading frames translation products in human significantly expands the proteome.</title>
        <authorList>
            <person name="Vanderperre B."/>
            <person name="Lucier J.-F."/>
            <person name="Motard J."/>
            <person name="Tremblay G."/>
            <person name="Vanderperre S."/>
            <person name="Wisztorski M."/>
            <person name="Salzet M."/>
            <person name="Boisvert F.-M."/>
            <person name="Roucou X."/>
        </authorList>
    </citation>
    <scope>NUCLEOTIDE SEQUENCE</scope>
</reference>
<dbReference type="OrthoDB" id="6777263at2759"/>
<gene>
    <name evidence="1" type="primary">KHDRBS2</name>
</gene>
<protein>
    <submittedName>
        <fullName evidence="1">Alternative protein KHDRBS2</fullName>
    </submittedName>
</protein>
<dbReference type="AlphaFoldDB" id="L8ECN3"/>
<sequence length="45" mass="5266">MKLMKNMVMMMATGVNMMTRPMRLMITAMRPKHKVCLNTMTTVME</sequence>
<name>L8ECN3_HUMAN</name>
<accession>L8ECN3</accession>